<dbReference type="AlphaFoldDB" id="A0A0E9PWB7"/>
<proteinExistence type="predicted"/>
<dbReference type="EMBL" id="GBXM01100000">
    <property type="protein sequence ID" value="JAH08577.1"/>
    <property type="molecule type" value="Transcribed_RNA"/>
</dbReference>
<protein>
    <submittedName>
        <fullName evidence="2">Uncharacterized protein</fullName>
    </submittedName>
</protein>
<reference evidence="2" key="1">
    <citation type="submission" date="2014-11" db="EMBL/GenBank/DDBJ databases">
        <authorList>
            <person name="Amaro Gonzalez C."/>
        </authorList>
    </citation>
    <scope>NUCLEOTIDE SEQUENCE</scope>
</reference>
<reference evidence="2" key="2">
    <citation type="journal article" date="2015" name="Fish Shellfish Immunol.">
        <title>Early steps in the European eel (Anguilla anguilla)-Vibrio vulnificus interaction in the gills: Role of the RtxA13 toxin.</title>
        <authorList>
            <person name="Callol A."/>
            <person name="Pajuelo D."/>
            <person name="Ebbesson L."/>
            <person name="Teles M."/>
            <person name="MacKenzie S."/>
            <person name="Amaro C."/>
        </authorList>
    </citation>
    <scope>NUCLEOTIDE SEQUENCE</scope>
</reference>
<keyword evidence="1" id="KW-0812">Transmembrane</keyword>
<sequence length="56" mass="6546">MFKLAQQDLANTTWMLAGLSVHQSYKLILFINYLLDFISLLPILLIITKTSTRYRN</sequence>
<evidence type="ECO:0000313" key="2">
    <source>
        <dbReference type="EMBL" id="JAH08577.1"/>
    </source>
</evidence>
<name>A0A0E9PWB7_ANGAN</name>
<feature type="transmembrane region" description="Helical" evidence="1">
    <location>
        <begin position="27"/>
        <end position="47"/>
    </location>
</feature>
<accession>A0A0E9PWB7</accession>
<keyword evidence="1" id="KW-1133">Transmembrane helix</keyword>
<evidence type="ECO:0000256" key="1">
    <source>
        <dbReference type="SAM" id="Phobius"/>
    </source>
</evidence>
<organism evidence="2">
    <name type="scientific">Anguilla anguilla</name>
    <name type="common">European freshwater eel</name>
    <name type="synonym">Muraena anguilla</name>
    <dbReference type="NCBI Taxonomy" id="7936"/>
    <lineage>
        <taxon>Eukaryota</taxon>
        <taxon>Metazoa</taxon>
        <taxon>Chordata</taxon>
        <taxon>Craniata</taxon>
        <taxon>Vertebrata</taxon>
        <taxon>Euteleostomi</taxon>
        <taxon>Actinopterygii</taxon>
        <taxon>Neopterygii</taxon>
        <taxon>Teleostei</taxon>
        <taxon>Anguilliformes</taxon>
        <taxon>Anguillidae</taxon>
        <taxon>Anguilla</taxon>
    </lineage>
</organism>
<keyword evidence="1" id="KW-0472">Membrane</keyword>